<sequence>MVRPRSDRSRPTPGPRPRGRPLRGRRPGLLRARAGRLRRPGRRPTGAVCAPGCRAKPGHGGGRRSGRDGGARLVSAVARPPWVERALREALQIQRSHALLIAGPSGLGQFELAQALMAAWLCEDHAPGSPACGHCAACHLVGQRSHPDATWLLPAARRVALGWEPVEESSSKAKPSQEIRIDEVRAVLGFAQSTPARGVAKVIGVFPAEAMNTIAANALLKTLEEPGGVLRFAIATEALDELLPTVRSRCQILPLRMPPREEAAAWLEAEGVKDAAALLTLAGGQVLRAQAWASAGWDVSKLHALPRAVAQGDLGAWSAATPAQLIDLLQRLVHDLLAVVAGAPAHYFAGVALPKVRHAAPLQRWAASLREARQRSDHPLQWALWLEALALEGQHALRAACQPINSAA</sequence>
<evidence type="ECO:0000313" key="2">
    <source>
        <dbReference type="EMBL" id="RVT87841.1"/>
    </source>
</evidence>
<dbReference type="Gene3D" id="3.40.50.300">
    <property type="entry name" value="P-loop containing nucleotide triphosphate hydrolases"/>
    <property type="match status" value="1"/>
</dbReference>
<dbReference type="SUPFAM" id="SSF52540">
    <property type="entry name" value="P-loop containing nucleoside triphosphate hydrolases"/>
    <property type="match status" value="1"/>
</dbReference>
<reference evidence="2 3" key="1">
    <citation type="submission" date="2019-01" db="EMBL/GenBank/DDBJ databases">
        <authorList>
            <person name="Chen W.-M."/>
        </authorList>
    </citation>
    <scope>NUCLEOTIDE SEQUENCE [LARGE SCALE GENOMIC DNA]</scope>
    <source>
        <strain evidence="2 3">CCP-18</strain>
    </source>
</reference>
<dbReference type="EMBL" id="SACM01000001">
    <property type="protein sequence ID" value="RVT87841.1"/>
    <property type="molecule type" value="Genomic_DNA"/>
</dbReference>
<dbReference type="Proteomes" id="UP000288587">
    <property type="component" value="Unassembled WGS sequence"/>
</dbReference>
<feature type="compositionally biased region" description="Basic residues" evidence="1">
    <location>
        <begin position="17"/>
        <end position="42"/>
    </location>
</feature>
<dbReference type="GO" id="GO:0006261">
    <property type="term" value="P:DNA-templated DNA replication"/>
    <property type="evidence" value="ECO:0007669"/>
    <property type="project" value="TreeGrafter"/>
</dbReference>
<organism evidence="2 3">
    <name type="scientific">Inhella crocodyli</name>
    <dbReference type="NCBI Taxonomy" id="2499851"/>
    <lineage>
        <taxon>Bacteria</taxon>
        <taxon>Pseudomonadati</taxon>
        <taxon>Pseudomonadota</taxon>
        <taxon>Betaproteobacteria</taxon>
        <taxon>Burkholderiales</taxon>
        <taxon>Sphaerotilaceae</taxon>
        <taxon>Inhella</taxon>
    </lineage>
</organism>
<gene>
    <name evidence="2" type="ORF">EOD73_02130</name>
</gene>
<dbReference type="AlphaFoldDB" id="A0A3S3TC88"/>
<evidence type="ECO:0000256" key="1">
    <source>
        <dbReference type="SAM" id="MobiDB-lite"/>
    </source>
</evidence>
<keyword evidence="3" id="KW-1185">Reference proteome</keyword>
<name>A0A3S3TC88_9BURK</name>
<dbReference type="PANTHER" id="PTHR11669:SF8">
    <property type="entry name" value="DNA POLYMERASE III SUBUNIT DELTA"/>
    <property type="match status" value="1"/>
</dbReference>
<dbReference type="Pfam" id="PF13177">
    <property type="entry name" value="DNA_pol3_delta2"/>
    <property type="match status" value="1"/>
</dbReference>
<feature type="region of interest" description="Disordered" evidence="1">
    <location>
        <begin position="1"/>
        <end position="69"/>
    </location>
</feature>
<feature type="compositionally biased region" description="Basic and acidic residues" evidence="1">
    <location>
        <begin position="1"/>
        <end position="10"/>
    </location>
</feature>
<accession>A0A3S3TC88</accession>
<proteinExistence type="predicted"/>
<dbReference type="GO" id="GO:0009360">
    <property type="term" value="C:DNA polymerase III complex"/>
    <property type="evidence" value="ECO:0007669"/>
    <property type="project" value="TreeGrafter"/>
</dbReference>
<dbReference type="OrthoDB" id="9811073at2"/>
<comment type="caution">
    <text evidence="2">The sequence shown here is derived from an EMBL/GenBank/DDBJ whole genome shotgun (WGS) entry which is preliminary data.</text>
</comment>
<dbReference type="PANTHER" id="PTHR11669">
    <property type="entry name" value="REPLICATION FACTOR C / DNA POLYMERASE III GAMMA-TAU SUBUNIT"/>
    <property type="match status" value="1"/>
</dbReference>
<protein>
    <submittedName>
        <fullName evidence="2">DNA polymerase III subunit delta</fullName>
    </submittedName>
</protein>
<dbReference type="InterPro" id="IPR027417">
    <property type="entry name" value="P-loop_NTPase"/>
</dbReference>
<dbReference type="InterPro" id="IPR050238">
    <property type="entry name" value="DNA_Rep/Repair_Clamp_Loader"/>
</dbReference>
<evidence type="ECO:0000313" key="3">
    <source>
        <dbReference type="Proteomes" id="UP000288587"/>
    </source>
</evidence>